<dbReference type="PROSITE" id="PS50076">
    <property type="entry name" value="DNAJ_2"/>
    <property type="match status" value="1"/>
</dbReference>
<evidence type="ECO:0000259" key="7">
    <source>
        <dbReference type="PROSITE" id="PS50076"/>
    </source>
</evidence>
<feature type="region of interest" description="Disordered" evidence="6">
    <location>
        <begin position="89"/>
        <end position="137"/>
    </location>
</feature>
<dbReference type="Pfam" id="PF00226">
    <property type="entry name" value="DnaJ"/>
    <property type="match status" value="1"/>
</dbReference>
<dbReference type="AlphaFoldDB" id="A0AAW1SQ49"/>
<dbReference type="CDD" id="cd06257">
    <property type="entry name" value="DnaJ"/>
    <property type="match status" value="1"/>
</dbReference>
<protein>
    <recommendedName>
        <fullName evidence="7">J domain-containing protein</fullName>
    </recommendedName>
</protein>
<name>A0AAW1SQ49_9CHLO</name>
<dbReference type="GO" id="GO:0030544">
    <property type="term" value="F:Hsp70 protein binding"/>
    <property type="evidence" value="ECO:0007669"/>
    <property type="project" value="TreeGrafter"/>
</dbReference>
<evidence type="ECO:0000256" key="6">
    <source>
        <dbReference type="SAM" id="MobiDB-lite"/>
    </source>
</evidence>
<dbReference type="PRINTS" id="PR00625">
    <property type="entry name" value="JDOMAIN"/>
</dbReference>
<keyword evidence="5" id="KW-0472">Membrane</keyword>
<evidence type="ECO:0000256" key="4">
    <source>
        <dbReference type="ARBA" id="ARBA00022989"/>
    </source>
</evidence>
<dbReference type="GO" id="GO:0071218">
    <property type="term" value="P:cellular response to misfolded protein"/>
    <property type="evidence" value="ECO:0007669"/>
    <property type="project" value="TreeGrafter"/>
</dbReference>
<evidence type="ECO:0000313" key="8">
    <source>
        <dbReference type="EMBL" id="KAK9852603.1"/>
    </source>
</evidence>
<sequence>MLESAVVAWNDGRGPVSRSDCDLGNARATLLQEAPESRVQLFAGQSLQVSSLLRGRHGGDFDKARRFADKAKRLYPNDEVRILLQKIKSRQASPGPSSAGAPYAHQNGFAAGANGPGVRHRPTAAQEAAARDASATPEQRQLVAQILAHKNHYDVLGLQTDASDEDIKRAYRKLALKLHPDKNKAHKADEAFKAVSKAFSCLSDGNNRAHYDRYGEEEDVGRRASQGGGSYGQADFDPDEIFNMFFGGGSFGGRGPVFRANFGGGRPGMRAQQAGPREPVNPMMQLAQLLPVILIMLLTFWGQTASQPAWSINQSSNYREQMVTSQYSIPYYVKLAPVEFEKKYPQGSRSRLQLEQEAEMSFRRMLEQGCYEERLQQQYAWRRGRASGRIGLWCLKCQRRLGNPCWPSS</sequence>
<dbReference type="InterPro" id="IPR036869">
    <property type="entry name" value="J_dom_sf"/>
</dbReference>
<keyword evidence="4" id="KW-1133">Transmembrane helix</keyword>
<dbReference type="InterPro" id="IPR018253">
    <property type="entry name" value="DnaJ_domain_CS"/>
</dbReference>
<keyword evidence="3" id="KW-0256">Endoplasmic reticulum</keyword>
<evidence type="ECO:0000256" key="1">
    <source>
        <dbReference type="ARBA" id="ARBA00004389"/>
    </source>
</evidence>
<dbReference type="Gene3D" id="1.10.287.110">
    <property type="entry name" value="DnaJ domain"/>
    <property type="match status" value="1"/>
</dbReference>
<gene>
    <name evidence="8" type="ORF">WJX84_010162</name>
</gene>
<evidence type="ECO:0000313" key="9">
    <source>
        <dbReference type="Proteomes" id="UP001485043"/>
    </source>
</evidence>
<evidence type="ECO:0000256" key="2">
    <source>
        <dbReference type="ARBA" id="ARBA00022692"/>
    </source>
</evidence>
<dbReference type="PANTHER" id="PTHR43908:SF3">
    <property type="entry name" value="AT29763P-RELATED"/>
    <property type="match status" value="1"/>
</dbReference>
<reference evidence="8 9" key="1">
    <citation type="journal article" date="2024" name="Nat. Commun.">
        <title>Phylogenomics reveals the evolutionary origins of lichenization in chlorophyte algae.</title>
        <authorList>
            <person name="Puginier C."/>
            <person name="Libourel C."/>
            <person name="Otte J."/>
            <person name="Skaloud P."/>
            <person name="Haon M."/>
            <person name="Grisel S."/>
            <person name="Petersen M."/>
            <person name="Berrin J.G."/>
            <person name="Delaux P.M."/>
            <person name="Dal Grande F."/>
            <person name="Keller J."/>
        </authorList>
    </citation>
    <scope>NUCLEOTIDE SEQUENCE [LARGE SCALE GENOMIC DNA]</scope>
    <source>
        <strain evidence="8 9">SAG 2523</strain>
    </source>
</reference>
<dbReference type="SMART" id="SM00271">
    <property type="entry name" value="DnaJ"/>
    <property type="match status" value="1"/>
</dbReference>
<dbReference type="InterPro" id="IPR051100">
    <property type="entry name" value="DnaJ_subfamily_B/C"/>
</dbReference>
<feature type="compositionally biased region" description="Low complexity" evidence="6">
    <location>
        <begin position="124"/>
        <end position="135"/>
    </location>
</feature>
<accession>A0AAW1SQ49</accession>
<dbReference type="Proteomes" id="UP001485043">
    <property type="component" value="Unassembled WGS sequence"/>
</dbReference>
<keyword evidence="9" id="KW-1185">Reference proteome</keyword>
<proteinExistence type="predicted"/>
<dbReference type="EMBL" id="JALJOV010001181">
    <property type="protein sequence ID" value="KAK9852603.1"/>
    <property type="molecule type" value="Genomic_DNA"/>
</dbReference>
<dbReference type="GO" id="GO:0005789">
    <property type="term" value="C:endoplasmic reticulum membrane"/>
    <property type="evidence" value="ECO:0007669"/>
    <property type="project" value="UniProtKB-SubCell"/>
</dbReference>
<comment type="subcellular location">
    <subcellularLocation>
        <location evidence="1">Endoplasmic reticulum membrane</location>
        <topology evidence="1">Single-pass membrane protein</topology>
    </subcellularLocation>
</comment>
<dbReference type="SUPFAM" id="SSF46565">
    <property type="entry name" value="Chaperone J-domain"/>
    <property type="match status" value="1"/>
</dbReference>
<dbReference type="InterPro" id="IPR015399">
    <property type="entry name" value="DUF1977_DnaJ-like"/>
</dbReference>
<dbReference type="PANTHER" id="PTHR43908">
    <property type="entry name" value="AT29763P-RELATED"/>
    <property type="match status" value="1"/>
</dbReference>
<dbReference type="PROSITE" id="PS00636">
    <property type="entry name" value="DNAJ_1"/>
    <property type="match status" value="1"/>
</dbReference>
<dbReference type="InterPro" id="IPR001623">
    <property type="entry name" value="DnaJ_domain"/>
</dbReference>
<organism evidence="8 9">
    <name type="scientific">Apatococcus fuscideae</name>
    <dbReference type="NCBI Taxonomy" id="2026836"/>
    <lineage>
        <taxon>Eukaryota</taxon>
        <taxon>Viridiplantae</taxon>
        <taxon>Chlorophyta</taxon>
        <taxon>core chlorophytes</taxon>
        <taxon>Trebouxiophyceae</taxon>
        <taxon>Chlorellales</taxon>
        <taxon>Chlorellaceae</taxon>
        <taxon>Apatococcus</taxon>
    </lineage>
</organism>
<dbReference type="Pfam" id="PF09320">
    <property type="entry name" value="DUF1977"/>
    <property type="match status" value="1"/>
</dbReference>
<keyword evidence="2" id="KW-0812">Transmembrane</keyword>
<feature type="domain" description="J" evidence="7">
    <location>
        <begin position="151"/>
        <end position="215"/>
    </location>
</feature>
<evidence type="ECO:0000256" key="3">
    <source>
        <dbReference type="ARBA" id="ARBA00022824"/>
    </source>
</evidence>
<evidence type="ECO:0000256" key="5">
    <source>
        <dbReference type="ARBA" id="ARBA00023136"/>
    </source>
</evidence>
<comment type="caution">
    <text evidence="8">The sequence shown here is derived from an EMBL/GenBank/DDBJ whole genome shotgun (WGS) entry which is preliminary data.</text>
</comment>